<feature type="domain" description="Glycosyl hydrolase family 13 catalytic" evidence="11">
    <location>
        <begin position="172"/>
        <end position="519"/>
    </location>
</feature>
<keyword evidence="6 10" id="KW-0328">Glycosyltransferase</keyword>
<dbReference type="PANTHER" id="PTHR43651">
    <property type="entry name" value="1,4-ALPHA-GLUCAN-BRANCHING ENZYME"/>
    <property type="match status" value="1"/>
</dbReference>
<dbReference type="EC" id="2.4.1.18" evidence="10"/>
<dbReference type="Proteomes" id="UP000679950">
    <property type="component" value="Unassembled WGS sequence"/>
</dbReference>
<dbReference type="Pfam" id="PF02806">
    <property type="entry name" value="Alpha-amylase_C"/>
    <property type="match status" value="1"/>
</dbReference>
<evidence type="ECO:0000256" key="7">
    <source>
        <dbReference type="ARBA" id="ARBA00022679"/>
    </source>
</evidence>
<organism evidence="12 13">
    <name type="scientific">Lederbergia ruris</name>
    <dbReference type="NCBI Taxonomy" id="217495"/>
    <lineage>
        <taxon>Bacteria</taxon>
        <taxon>Bacillati</taxon>
        <taxon>Bacillota</taxon>
        <taxon>Bacilli</taxon>
        <taxon>Bacillales</taxon>
        <taxon>Bacillaceae</taxon>
        <taxon>Lederbergia</taxon>
    </lineage>
</organism>
<dbReference type="CDD" id="cd02855">
    <property type="entry name" value="E_set_GBE_prok_N"/>
    <property type="match status" value="1"/>
</dbReference>
<dbReference type="SUPFAM" id="SSF51011">
    <property type="entry name" value="Glycosyl hydrolase domain"/>
    <property type="match status" value="1"/>
</dbReference>
<comment type="subunit">
    <text evidence="10">Monomer.</text>
</comment>
<evidence type="ECO:0000313" key="13">
    <source>
        <dbReference type="Proteomes" id="UP000679950"/>
    </source>
</evidence>
<dbReference type="Pfam" id="PF02922">
    <property type="entry name" value="CBM_48"/>
    <property type="match status" value="1"/>
</dbReference>
<dbReference type="NCBIfam" id="NF008967">
    <property type="entry name" value="PRK12313.1"/>
    <property type="match status" value="1"/>
</dbReference>
<gene>
    <name evidence="10 12" type="primary">glgB</name>
    <name evidence="12" type="ORF">J8TS2_06930</name>
</gene>
<dbReference type="InterPro" id="IPR037439">
    <property type="entry name" value="Branching_enzy"/>
</dbReference>
<feature type="active site" description="Nucleophile" evidence="10">
    <location>
        <position position="316"/>
    </location>
</feature>
<reference evidence="12 13" key="1">
    <citation type="submission" date="2021-03" db="EMBL/GenBank/DDBJ databases">
        <title>Antimicrobial resistance genes in bacteria isolated from Japanese honey, and their potential for conferring macrolide and lincosamide resistance in the American foulbrood pathogen Paenibacillus larvae.</title>
        <authorList>
            <person name="Okamoto M."/>
            <person name="Kumagai M."/>
            <person name="Kanamori H."/>
            <person name="Takamatsu D."/>
        </authorList>
    </citation>
    <scope>NUCLEOTIDE SEQUENCE [LARGE SCALE GENOMIC DNA]</scope>
    <source>
        <strain evidence="12 13">J8TS2</strain>
    </source>
</reference>
<evidence type="ECO:0000256" key="2">
    <source>
        <dbReference type="ARBA" id="ARBA00002953"/>
    </source>
</evidence>
<dbReference type="HAMAP" id="MF_00685">
    <property type="entry name" value="GlgB"/>
    <property type="match status" value="1"/>
</dbReference>
<accession>A0ABQ4KEH4</accession>
<feature type="active site" description="Proton donor" evidence="10">
    <location>
        <position position="369"/>
    </location>
</feature>
<dbReference type="InterPro" id="IPR006048">
    <property type="entry name" value="A-amylase/branching_C"/>
</dbReference>
<dbReference type="InterPro" id="IPR004193">
    <property type="entry name" value="Glyco_hydro_13_N"/>
</dbReference>
<dbReference type="CDD" id="cd11322">
    <property type="entry name" value="AmyAc_Glg_BE"/>
    <property type="match status" value="1"/>
</dbReference>
<dbReference type="InterPro" id="IPR006047">
    <property type="entry name" value="GH13_cat_dom"/>
</dbReference>
<keyword evidence="7 10" id="KW-0808">Transferase</keyword>
<evidence type="ECO:0000256" key="9">
    <source>
        <dbReference type="ARBA" id="ARBA00023277"/>
    </source>
</evidence>
<dbReference type="InterPro" id="IPR006407">
    <property type="entry name" value="GlgB"/>
</dbReference>
<dbReference type="PIRSF" id="PIRSF000463">
    <property type="entry name" value="GlgB"/>
    <property type="match status" value="1"/>
</dbReference>
<comment type="caution">
    <text evidence="12">The sequence shown here is derived from an EMBL/GenBank/DDBJ whole genome shotgun (WGS) entry which is preliminary data.</text>
</comment>
<evidence type="ECO:0000256" key="10">
    <source>
        <dbReference type="HAMAP-Rule" id="MF_00685"/>
    </source>
</evidence>
<name>A0ABQ4KEH4_9BACI</name>
<dbReference type="Gene3D" id="2.60.40.1180">
    <property type="entry name" value="Golgi alpha-mannosidase II"/>
    <property type="match status" value="1"/>
</dbReference>
<evidence type="ECO:0000256" key="8">
    <source>
        <dbReference type="ARBA" id="ARBA00023056"/>
    </source>
</evidence>
<dbReference type="PANTHER" id="PTHR43651:SF3">
    <property type="entry name" value="1,4-ALPHA-GLUCAN-BRANCHING ENZYME"/>
    <property type="match status" value="1"/>
</dbReference>
<evidence type="ECO:0000256" key="3">
    <source>
        <dbReference type="ARBA" id="ARBA00004964"/>
    </source>
</evidence>
<comment type="function">
    <text evidence="2 10">Catalyzes the formation of the alpha-1,6-glucosidic linkages in glycogen by scission of a 1,4-alpha-linked oligosaccharide from growing alpha-1,4-glucan chains and the subsequent attachment of the oligosaccharide to the alpha-1,6 position.</text>
</comment>
<comment type="similarity">
    <text evidence="4 10">Belongs to the glycosyl hydrolase 13 family. GlgB subfamily.</text>
</comment>
<dbReference type="InterPro" id="IPR044143">
    <property type="entry name" value="GlgB_N_E_set_prok"/>
</dbReference>
<dbReference type="SUPFAM" id="SSF51445">
    <property type="entry name" value="(Trans)glycosidases"/>
    <property type="match status" value="1"/>
</dbReference>
<comment type="pathway">
    <text evidence="3 10">Glycan biosynthesis; glycogen biosynthesis.</text>
</comment>
<proteinExistence type="inferred from homology"/>
<evidence type="ECO:0000313" key="12">
    <source>
        <dbReference type="EMBL" id="GIN56374.1"/>
    </source>
</evidence>
<dbReference type="NCBIfam" id="NF003811">
    <property type="entry name" value="PRK05402.1"/>
    <property type="match status" value="1"/>
</dbReference>
<dbReference type="InterPro" id="IPR017853">
    <property type="entry name" value="GH"/>
</dbReference>
<evidence type="ECO:0000259" key="11">
    <source>
        <dbReference type="SMART" id="SM00642"/>
    </source>
</evidence>
<evidence type="ECO:0000256" key="4">
    <source>
        <dbReference type="ARBA" id="ARBA00009000"/>
    </source>
</evidence>
<keyword evidence="9 10" id="KW-0119">Carbohydrate metabolism</keyword>
<protein>
    <recommendedName>
        <fullName evidence="10">1,4-alpha-glucan branching enzyme GlgB</fullName>
        <ecNumber evidence="10">2.4.1.18</ecNumber>
    </recommendedName>
    <alternativeName>
        <fullName evidence="10">1,4-alpha-D-glucan:1,4-alpha-D-glucan 6-glucosyl-transferase</fullName>
    </alternativeName>
    <alternativeName>
        <fullName evidence="10">Alpha-(1-&gt;4)-glucan branching enzyme</fullName>
    </alternativeName>
    <alternativeName>
        <fullName evidence="10">Glycogen branching enzyme</fullName>
        <shortName evidence="10">BE</shortName>
    </alternativeName>
</protein>
<dbReference type="Gene3D" id="3.20.20.80">
    <property type="entry name" value="Glycosidases"/>
    <property type="match status" value="1"/>
</dbReference>
<comment type="catalytic activity">
    <reaction evidence="1 10">
        <text>Transfers a segment of a (1-&gt;4)-alpha-D-glucan chain to a primary hydroxy group in a similar glucan chain.</text>
        <dbReference type="EC" id="2.4.1.18"/>
    </reaction>
</comment>
<keyword evidence="8 10" id="KW-0320">Glycogen biosynthesis</keyword>
<evidence type="ECO:0000256" key="5">
    <source>
        <dbReference type="ARBA" id="ARBA00022600"/>
    </source>
</evidence>
<evidence type="ECO:0000256" key="6">
    <source>
        <dbReference type="ARBA" id="ARBA00022676"/>
    </source>
</evidence>
<dbReference type="SMART" id="SM00642">
    <property type="entry name" value="Aamy"/>
    <property type="match status" value="1"/>
</dbReference>
<evidence type="ECO:0000256" key="1">
    <source>
        <dbReference type="ARBA" id="ARBA00000826"/>
    </source>
</evidence>
<keyword evidence="13" id="KW-1185">Reference proteome</keyword>
<sequence>MQAMIGGVEEWLPSDYERYLFHEGTLYESYKMLGAHVVTINGVKGVRFAVWAPNALSVSVVGDFNQWDGSQAVMKRIKHSGIWGLFIPGLKEGFLYKYEIKKTTNEMILKADPYAFYSERRPNTASIIYQLDTYQWKDQKWLEQRKKKDHYHQPMLVYEMHLGTWKKKKDGRFYSYRELAAELIEYVQAHGYTHIECMPLMEHPYDRSWGYQITGYYSVTSRFGIPEDFMYFVDQCHQNGIGVIMDWVPLHFCKDAHGLGRFDGTPLYEPIHPDQAERRNWGTYNFDFSKPEVTSFLISNAMFWLNVFHIDGFRIDAVSSMIYLNHDNAGSIPLKNHLGGEENLEAIAFIKKLNEVVFEQYPGILMMAEEATDYPLVSAPTYVGGLGFNYKWNMGWTNDVLRYMKMDISARPAHHHLLTFSFFYAFSENFVLAFSHDEVVHGKRSLLNKMPGDYWQRFAQLRLLFGYFFTHPGKKLQFMGSEFAQFDEWKDLEQLDWNLFEFEYHQKFSTYFKTLSRFYKKTSCLWRLDHEQEGFEWIDPDDATQSVITFMRKGKKKGDYCIVLCNFSANVYEDYTIGVPSCGSYIEVFNSDLAVFGGSNQHNPKAIKVDQDPYHNQRYSMKVTVPPLGMIILMKQTKKRRRSGFYSV</sequence>
<dbReference type="EMBL" id="BORB01000004">
    <property type="protein sequence ID" value="GIN56374.1"/>
    <property type="molecule type" value="Genomic_DNA"/>
</dbReference>
<dbReference type="Gene3D" id="2.60.40.10">
    <property type="entry name" value="Immunoglobulins"/>
    <property type="match status" value="1"/>
</dbReference>
<keyword evidence="5 10" id="KW-0321">Glycogen metabolism</keyword>
<dbReference type="InterPro" id="IPR013780">
    <property type="entry name" value="Glyco_hydro_b"/>
</dbReference>
<dbReference type="InterPro" id="IPR013783">
    <property type="entry name" value="Ig-like_fold"/>
</dbReference>
<dbReference type="NCBIfam" id="TIGR01515">
    <property type="entry name" value="branching_enzym"/>
    <property type="match status" value="1"/>
</dbReference>
<dbReference type="Pfam" id="PF00128">
    <property type="entry name" value="Alpha-amylase"/>
    <property type="match status" value="1"/>
</dbReference>